<proteinExistence type="predicted"/>
<evidence type="ECO:0000256" key="6">
    <source>
        <dbReference type="ARBA" id="ARBA00022777"/>
    </source>
</evidence>
<evidence type="ECO:0000256" key="8">
    <source>
        <dbReference type="ARBA" id="ARBA00023012"/>
    </source>
</evidence>
<dbReference type="GO" id="GO:0046983">
    <property type="term" value="F:protein dimerization activity"/>
    <property type="evidence" value="ECO:0007669"/>
    <property type="project" value="InterPro"/>
</dbReference>
<feature type="transmembrane region" description="Helical" evidence="9">
    <location>
        <begin position="313"/>
        <end position="333"/>
    </location>
</feature>
<feature type="transmembrane region" description="Helical" evidence="9">
    <location>
        <begin position="345"/>
        <end position="364"/>
    </location>
</feature>
<feature type="transmembrane region" description="Helical" evidence="9">
    <location>
        <begin position="284"/>
        <end position="301"/>
    </location>
</feature>
<dbReference type="GO" id="GO:0000155">
    <property type="term" value="F:phosphorelay sensor kinase activity"/>
    <property type="evidence" value="ECO:0007669"/>
    <property type="project" value="InterPro"/>
</dbReference>
<dbReference type="PANTHER" id="PTHR24421:SF10">
    <property type="entry name" value="NITRATE_NITRITE SENSOR PROTEIN NARQ"/>
    <property type="match status" value="1"/>
</dbReference>
<keyword evidence="3" id="KW-0597">Phosphoprotein</keyword>
<feature type="transmembrane region" description="Helical" evidence="9">
    <location>
        <begin position="184"/>
        <end position="206"/>
    </location>
</feature>
<dbReference type="InterPro" id="IPR003594">
    <property type="entry name" value="HATPase_dom"/>
</dbReference>
<dbReference type="PANTHER" id="PTHR24421">
    <property type="entry name" value="NITRATE/NITRITE SENSOR PROTEIN NARX-RELATED"/>
    <property type="match status" value="1"/>
</dbReference>
<dbReference type="Gene3D" id="2.60.40.2380">
    <property type="match status" value="1"/>
</dbReference>
<keyword evidence="5" id="KW-0547">Nucleotide-binding</keyword>
<dbReference type="EMBL" id="JAFMYU010000004">
    <property type="protein sequence ID" value="MBO0930607.1"/>
    <property type="molecule type" value="Genomic_DNA"/>
</dbReference>
<keyword evidence="8" id="KW-0902">Two-component regulatory system</keyword>
<feature type="domain" description="Signal transduction histidine kinase subgroup 3 dimerisation and phosphoacceptor" evidence="13">
    <location>
        <begin position="430"/>
        <end position="494"/>
    </location>
</feature>
<evidence type="ECO:0000259" key="11">
    <source>
        <dbReference type="Pfam" id="PF07695"/>
    </source>
</evidence>
<keyword evidence="9" id="KW-0812">Transmembrane</keyword>
<dbReference type="Pfam" id="PF07730">
    <property type="entry name" value="HisKA_3"/>
    <property type="match status" value="1"/>
</dbReference>
<comment type="caution">
    <text evidence="14">The sequence shown here is derived from an EMBL/GenBank/DDBJ whole genome shotgun (WGS) entry which is preliminary data.</text>
</comment>
<dbReference type="SUPFAM" id="SSF55874">
    <property type="entry name" value="ATPase domain of HSP90 chaperone/DNA topoisomerase II/histidine kinase"/>
    <property type="match status" value="1"/>
</dbReference>
<keyword evidence="6" id="KW-0418">Kinase</keyword>
<dbReference type="GO" id="GO:0016020">
    <property type="term" value="C:membrane"/>
    <property type="evidence" value="ECO:0007669"/>
    <property type="project" value="InterPro"/>
</dbReference>
<comment type="catalytic activity">
    <reaction evidence="1">
        <text>ATP + protein L-histidine = ADP + protein N-phospho-L-histidine.</text>
        <dbReference type="EC" id="2.7.13.3"/>
    </reaction>
</comment>
<evidence type="ECO:0000259" key="12">
    <source>
        <dbReference type="Pfam" id="PF07696"/>
    </source>
</evidence>
<sequence length="631" mass="70471">MRTYLTIGLLCVTSLAGWAQPIGPIRLSNEPAWPLSQRAYLYKTPNPLTPAQFFAVAPTCGSAVISSEHINLGLEPNDVWLYFRLRNDGTARTVLFTLDRIDIHQVHCFRRRGARIDTLALTGDARPFNSRPVQLNYFAIPIPMLAHEEAEIGVLLEKHNEFISGNIKLLSAAQFLQQVRSDSALIAGFLGVAGFLFVFNLFLWYSLRDRVHLFFMAHQIGIVLYVLSSVGYGYEFIWPNYPYSNSLIMTMLSGVWAATDLFLLKRFLNLTPATSRFAKTTDGLAWFILLISLIGCSLALHRPETLPLPILNLGLVLLMGWLVANAALLVAIFIEQIRLRNQAAYVYAAALSFLLVGSVIYVLTMLNLMNAGHFTIIWLIPGFLWEEIIIAFGLTVRYNRFRQQNFNLQLSLAETRQSATQQILLAQETERQRLAADLHDDLGGTLATIRQRLSAIRHDLSDPQATRQLDALEPLIQKSGHDLRRIAHNLMPPDFGRLGLLAALEQLVNNQPAQPTRFAFIVAGQVRSLPTELELNAYRIVSELVQNIHKHAQAERAAVQLLYQADSVIITVEDDGLGNRFVEKTSGSAGIGLKTSYLRADYIGATLRREASEAGTLVILDIPYPIATNTV</sequence>
<name>A0A939JV91_9BACT</name>
<dbReference type="GO" id="GO:0005524">
    <property type="term" value="F:ATP binding"/>
    <property type="evidence" value="ECO:0007669"/>
    <property type="project" value="UniProtKB-KW"/>
</dbReference>
<feature type="transmembrane region" description="Helical" evidence="9">
    <location>
        <begin position="213"/>
        <end position="234"/>
    </location>
</feature>
<evidence type="ECO:0000256" key="5">
    <source>
        <dbReference type="ARBA" id="ARBA00022741"/>
    </source>
</evidence>
<evidence type="ECO:0000256" key="9">
    <source>
        <dbReference type="SAM" id="Phobius"/>
    </source>
</evidence>
<feature type="transmembrane region" description="Helical" evidence="9">
    <location>
        <begin position="246"/>
        <end position="264"/>
    </location>
</feature>
<evidence type="ECO:0000313" key="15">
    <source>
        <dbReference type="Proteomes" id="UP000664795"/>
    </source>
</evidence>
<dbReference type="RefSeq" id="WP_207334575.1">
    <property type="nucleotide sequence ID" value="NZ_JAFMYU010000004.1"/>
</dbReference>
<evidence type="ECO:0000256" key="3">
    <source>
        <dbReference type="ARBA" id="ARBA00022553"/>
    </source>
</evidence>
<dbReference type="Proteomes" id="UP000664795">
    <property type="component" value="Unassembled WGS sequence"/>
</dbReference>
<dbReference type="Pfam" id="PF07695">
    <property type="entry name" value="7TMR-DISM_7TM"/>
    <property type="match status" value="1"/>
</dbReference>
<dbReference type="InterPro" id="IPR011623">
    <property type="entry name" value="7TMR_DISM_rcpt_extracell_dom1"/>
</dbReference>
<dbReference type="CDD" id="cd16917">
    <property type="entry name" value="HATPase_UhpB-NarQ-NarX-like"/>
    <property type="match status" value="1"/>
</dbReference>
<dbReference type="AlphaFoldDB" id="A0A939JV91"/>
<dbReference type="Gene3D" id="1.20.5.1930">
    <property type="match status" value="1"/>
</dbReference>
<feature type="domain" description="7TM-DISM receptor extracellular" evidence="12">
    <location>
        <begin position="65"/>
        <end position="151"/>
    </location>
</feature>
<feature type="domain" description="7TM-DISM receptor extracellular" evidence="11">
    <location>
        <begin position="186"/>
        <end position="395"/>
    </location>
</feature>
<dbReference type="Pfam" id="PF02518">
    <property type="entry name" value="HATPase_c"/>
    <property type="match status" value="1"/>
</dbReference>
<dbReference type="Gene3D" id="3.30.565.10">
    <property type="entry name" value="Histidine kinase-like ATPase, C-terminal domain"/>
    <property type="match status" value="1"/>
</dbReference>
<keyword evidence="4" id="KW-0808">Transferase</keyword>
<evidence type="ECO:0000256" key="7">
    <source>
        <dbReference type="ARBA" id="ARBA00022840"/>
    </source>
</evidence>
<evidence type="ECO:0000259" key="13">
    <source>
        <dbReference type="Pfam" id="PF07730"/>
    </source>
</evidence>
<dbReference type="InterPro" id="IPR050482">
    <property type="entry name" value="Sensor_HK_TwoCompSys"/>
</dbReference>
<feature type="transmembrane region" description="Helical" evidence="9">
    <location>
        <begin position="376"/>
        <end position="396"/>
    </location>
</feature>
<gene>
    <name evidence="14" type="ORF">J2I48_06355</name>
</gene>
<feature type="domain" description="Histidine kinase/HSP90-like ATPase" evidence="10">
    <location>
        <begin position="536"/>
        <end position="624"/>
    </location>
</feature>
<keyword evidence="9" id="KW-0472">Membrane</keyword>
<dbReference type="InterPro" id="IPR011712">
    <property type="entry name" value="Sig_transdc_His_kin_sub3_dim/P"/>
</dbReference>
<evidence type="ECO:0000256" key="4">
    <source>
        <dbReference type="ARBA" id="ARBA00022679"/>
    </source>
</evidence>
<dbReference type="Pfam" id="PF07696">
    <property type="entry name" value="7TMR-DISMED2"/>
    <property type="match status" value="1"/>
</dbReference>
<evidence type="ECO:0000256" key="1">
    <source>
        <dbReference type="ARBA" id="ARBA00000085"/>
    </source>
</evidence>
<evidence type="ECO:0000259" key="10">
    <source>
        <dbReference type="Pfam" id="PF02518"/>
    </source>
</evidence>
<protein>
    <recommendedName>
        <fullName evidence="2">histidine kinase</fullName>
        <ecNumber evidence="2">2.7.13.3</ecNumber>
    </recommendedName>
</protein>
<reference evidence="14 15" key="1">
    <citation type="submission" date="2021-03" db="EMBL/GenBank/DDBJ databases">
        <title>Fibrella sp. HMF5036 genome sequencing and assembly.</title>
        <authorList>
            <person name="Kang H."/>
            <person name="Kim H."/>
            <person name="Bae S."/>
            <person name="Joh K."/>
        </authorList>
    </citation>
    <scope>NUCLEOTIDE SEQUENCE [LARGE SCALE GENOMIC DNA]</scope>
    <source>
        <strain evidence="14 15">HMF5036</strain>
    </source>
</reference>
<dbReference type="EC" id="2.7.13.3" evidence="2"/>
<evidence type="ECO:0000313" key="14">
    <source>
        <dbReference type="EMBL" id="MBO0930607.1"/>
    </source>
</evidence>
<keyword evidence="15" id="KW-1185">Reference proteome</keyword>
<accession>A0A939JV91</accession>
<keyword evidence="9" id="KW-1133">Transmembrane helix</keyword>
<dbReference type="InterPro" id="IPR011622">
    <property type="entry name" value="7TMR_DISM_rcpt_extracell_dom2"/>
</dbReference>
<organism evidence="14 15">
    <name type="scientific">Fibrella aquatilis</name>
    <dbReference type="NCBI Taxonomy" id="2817059"/>
    <lineage>
        <taxon>Bacteria</taxon>
        <taxon>Pseudomonadati</taxon>
        <taxon>Bacteroidota</taxon>
        <taxon>Cytophagia</taxon>
        <taxon>Cytophagales</taxon>
        <taxon>Spirosomataceae</taxon>
        <taxon>Fibrella</taxon>
    </lineage>
</organism>
<dbReference type="InterPro" id="IPR036890">
    <property type="entry name" value="HATPase_C_sf"/>
</dbReference>
<evidence type="ECO:0000256" key="2">
    <source>
        <dbReference type="ARBA" id="ARBA00012438"/>
    </source>
</evidence>
<keyword evidence="7" id="KW-0067">ATP-binding</keyword>